<keyword evidence="4" id="KW-0804">Transcription</keyword>
<evidence type="ECO:0000259" key="7">
    <source>
        <dbReference type="PROSITE" id="PS50110"/>
    </source>
</evidence>
<gene>
    <name evidence="8" type="ORF">EV186_10335</name>
</gene>
<dbReference type="InterPro" id="IPR016032">
    <property type="entry name" value="Sig_transdc_resp-reg_C-effctor"/>
</dbReference>
<evidence type="ECO:0000256" key="3">
    <source>
        <dbReference type="ARBA" id="ARBA00023125"/>
    </source>
</evidence>
<dbReference type="SUPFAM" id="SSF52172">
    <property type="entry name" value="CheY-like"/>
    <property type="match status" value="1"/>
</dbReference>
<reference evidence="8 9" key="1">
    <citation type="submission" date="2019-03" db="EMBL/GenBank/DDBJ databases">
        <title>Genomic Encyclopedia of Type Strains, Phase IV (KMG-IV): sequencing the most valuable type-strain genomes for metagenomic binning, comparative biology and taxonomic classification.</title>
        <authorList>
            <person name="Goeker M."/>
        </authorList>
    </citation>
    <scope>NUCLEOTIDE SEQUENCE [LARGE SCALE GENOMIC DNA]</scope>
    <source>
        <strain evidence="8 9">DSM 45361</strain>
    </source>
</reference>
<dbReference type="InterPro" id="IPR011006">
    <property type="entry name" value="CheY-like_superfamily"/>
</dbReference>
<dbReference type="NCBIfam" id="NF047785">
    <property type="entry name" value="respo_reg_MadR"/>
    <property type="match status" value="1"/>
</dbReference>
<organism evidence="8 9">
    <name type="scientific">Labedaea rhizosphaerae</name>
    <dbReference type="NCBI Taxonomy" id="598644"/>
    <lineage>
        <taxon>Bacteria</taxon>
        <taxon>Bacillati</taxon>
        <taxon>Actinomycetota</taxon>
        <taxon>Actinomycetes</taxon>
        <taxon>Pseudonocardiales</taxon>
        <taxon>Pseudonocardiaceae</taxon>
        <taxon>Labedaea</taxon>
    </lineage>
</organism>
<dbReference type="SMART" id="SM00421">
    <property type="entry name" value="HTH_LUXR"/>
    <property type="match status" value="1"/>
</dbReference>
<keyword evidence="1 5" id="KW-0597">Phosphoprotein</keyword>
<dbReference type="SMART" id="SM00448">
    <property type="entry name" value="REC"/>
    <property type="match status" value="1"/>
</dbReference>
<dbReference type="EMBL" id="SNXZ01000003">
    <property type="protein sequence ID" value="TDP97077.1"/>
    <property type="molecule type" value="Genomic_DNA"/>
</dbReference>
<dbReference type="PROSITE" id="PS00622">
    <property type="entry name" value="HTH_LUXR_1"/>
    <property type="match status" value="1"/>
</dbReference>
<dbReference type="InterPro" id="IPR058245">
    <property type="entry name" value="NreC/VraR/RcsB-like_REC"/>
</dbReference>
<dbReference type="PANTHER" id="PTHR44688:SF16">
    <property type="entry name" value="DNA-BINDING TRANSCRIPTIONAL ACTIVATOR DEVR_DOSR"/>
    <property type="match status" value="1"/>
</dbReference>
<proteinExistence type="predicted"/>
<feature type="domain" description="Response regulatory" evidence="7">
    <location>
        <begin position="20"/>
        <end position="139"/>
    </location>
</feature>
<accession>A0A4R6SC54</accession>
<dbReference type="RefSeq" id="WP_208115662.1">
    <property type="nucleotide sequence ID" value="NZ_SNXZ01000003.1"/>
</dbReference>
<protein>
    <submittedName>
        <fullName evidence="8">LuxR family two component transcriptional regulator</fullName>
    </submittedName>
</protein>
<dbReference type="InterPro" id="IPR000792">
    <property type="entry name" value="Tscrpt_reg_LuxR_C"/>
</dbReference>
<dbReference type="Proteomes" id="UP000295444">
    <property type="component" value="Unassembled WGS sequence"/>
</dbReference>
<name>A0A4R6SC54_LABRH</name>
<dbReference type="PANTHER" id="PTHR44688">
    <property type="entry name" value="DNA-BINDING TRANSCRIPTIONAL ACTIVATOR DEVR_DOSR"/>
    <property type="match status" value="1"/>
</dbReference>
<evidence type="ECO:0000256" key="4">
    <source>
        <dbReference type="ARBA" id="ARBA00023163"/>
    </source>
</evidence>
<dbReference type="PRINTS" id="PR00038">
    <property type="entry name" value="HTHLUXR"/>
</dbReference>
<dbReference type="GO" id="GO:0003677">
    <property type="term" value="F:DNA binding"/>
    <property type="evidence" value="ECO:0007669"/>
    <property type="project" value="UniProtKB-KW"/>
</dbReference>
<evidence type="ECO:0000256" key="5">
    <source>
        <dbReference type="PROSITE-ProRule" id="PRU00169"/>
    </source>
</evidence>
<dbReference type="Gene3D" id="3.40.50.2300">
    <property type="match status" value="1"/>
</dbReference>
<comment type="caution">
    <text evidence="8">The sequence shown here is derived from an EMBL/GenBank/DDBJ whole genome shotgun (WGS) entry which is preliminary data.</text>
</comment>
<dbReference type="AlphaFoldDB" id="A0A4R6SC54"/>
<evidence type="ECO:0000313" key="9">
    <source>
        <dbReference type="Proteomes" id="UP000295444"/>
    </source>
</evidence>
<dbReference type="Pfam" id="PF00072">
    <property type="entry name" value="Response_reg"/>
    <property type="match status" value="1"/>
</dbReference>
<evidence type="ECO:0000256" key="1">
    <source>
        <dbReference type="ARBA" id="ARBA00022553"/>
    </source>
</evidence>
<keyword evidence="2" id="KW-0805">Transcription regulation</keyword>
<dbReference type="CDD" id="cd06170">
    <property type="entry name" value="LuxR_C_like"/>
    <property type="match status" value="1"/>
</dbReference>
<keyword evidence="9" id="KW-1185">Reference proteome</keyword>
<dbReference type="Pfam" id="PF00196">
    <property type="entry name" value="GerE"/>
    <property type="match status" value="1"/>
</dbReference>
<feature type="domain" description="HTH luxR-type" evidence="6">
    <location>
        <begin position="158"/>
        <end position="223"/>
    </location>
</feature>
<dbReference type="SUPFAM" id="SSF46894">
    <property type="entry name" value="C-terminal effector domain of the bipartite response regulators"/>
    <property type="match status" value="1"/>
</dbReference>
<evidence type="ECO:0000313" key="8">
    <source>
        <dbReference type="EMBL" id="TDP97077.1"/>
    </source>
</evidence>
<sequence>MNRADGSVAPRGDRLSSEVRIVLVDDHAIVRQGLRSILERERDLAVVGEASTASEALAVVQRTMPTVVLLDLKLSTGNDHEGLALCAELTKQHPDLGVLVLTTFLDGKLVVDAIHNGARGYVVKDVDTTELIRSIRAVARKESAFDSRSAAAMVHSINTQAEVALTEREQGVLVLLAHGMSNKDIGGRMYISETTVKFHVRNIMRKLGASSRAEAVYEASKLGMI</sequence>
<dbReference type="PROSITE" id="PS50043">
    <property type="entry name" value="HTH_LUXR_2"/>
    <property type="match status" value="1"/>
</dbReference>
<evidence type="ECO:0000256" key="2">
    <source>
        <dbReference type="ARBA" id="ARBA00023015"/>
    </source>
</evidence>
<keyword evidence="3" id="KW-0238">DNA-binding</keyword>
<dbReference type="GO" id="GO:0000160">
    <property type="term" value="P:phosphorelay signal transduction system"/>
    <property type="evidence" value="ECO:0007669"/>
    <property type="project" value="InterPro"/>
</dbReference>
<dbReference type="PROSITE" id="PS50110">
    <property type="entry name" value="RESPONSE_REGULATORY"/>
    <property type="match status" value="1"/>
</dbReference>
<dbReference type="InterPro" id="IPR001789">
    <property type="entry name" value="Sig_transdc_resp-reg_receiver"/>
</dbReference>
<dbReference type="CDD" id="cd17535">
    <property type="entry name" value="REC_NarL-like"/>
    <property type="match status" value="1"/>
</dbReference>
<feature type="modified residue" description="4-aspartylphosphate" evidence="5">
    <location>
        <position position="71"/>
    </location>
</feature>
<evidence type="ECO:0000259" key="6">
    <source>
        <dbReference type="PROSITE" id="PS50043"/>
    </source>
</evidence>
<dbReference type="GO" id="GO:0006355">
    <property type="term" value="P:regulation of DNA-templated transcription"/>
    <property type="evidence" value="ECO:0007669"/>
    <property type="project" value="InterPro"/>
</dbReference>